<dbReference type="InterPro" id="IPR008271">
    <property type="entry name" value="Ser/Thr_kinase_AS"/>
</dbReference>
<protein>
    <recommendedName>
        <fullName evidence="2">Protein kinase domain-containing protein</fullName>
    </recommendedName>
</protein>
<dbReference type="InterPro" id="IPR001245">
    <property type="entry name" value="Ser-Thr/Tyr_kinase_cat_dom"/>
</dbReference>
<organism evidence="3 4">
    <name type="scientific">Tulasnella calospora MUT 4182</name>
    <dbReference type="NCBI Taxonomy" id="1051891"/>
    <lineage>
        <taxon>Eukaryota</taxon>
        <taxon>Fungi</taxon>
        <taxon>Dikarya</taxon>
        <taxon>Basidiomycota</taxon>
        <taxon>Agaricomycotina</taxon>
        <taxon>Agaricomycetes</taxon>
        <taxon>Cantharellales</taxon>
        <taxon>Tulasnellaceae</taxon>
        <taxon>Tulasnella</taxon>
    </lineage>
</organism>
<gene>
    <name evidence="3" type="ORF">M407DRAFT_67110</name>
</gene>
<proteinExistence type="predicted"/>
<dbReference type="PANTHER" id="PTHR44329">
    <property type="entry name" value="SERINE/THREONINE-PROTEIN KINASE TNNI3K-RELATED"/>
    <property type="match status" value="1"/>
</dbReference>
<dbReference type="Proteomes" id="UP000054248">
    <property type="component" value="Unassembled WGS sequence"/>
</dbReference>
<evidence type="ECO:0000256" key="1">
    <source>
        <dbReference type="SAM" id="MobiDB-lite"/>
    </source>
</evidence>
<dbReference type="SMART" id="SM00220">
    <property type="entry name" value="S_TKc"/>
    <property type="match status" value="1"/>
</dbReference>
<feature type="domain" description="Protein kinase" evidence="2">
    <location>
        <begin position="1"/>
        <end position="197"/>
    </location>
</feature>
<dbReference type="GO" id="GO:0005524">
    <property type="term" value="F:ATP binding"/>
    <property type="evidence" value="ECO:0007669"/>
    <property type="project" value="InterPro"/>
</dbReference>
<feature type="compositionally biased region" description="Acidic residues" evidence="1">
    <location>
        <begin position="108"/>
        <end position="124"/>
    </location>
</feature>
<accession>A0A0C3MEE4</accession>
<evidence type="ECO:0000259" key="2">
    <source>
        <dbReference type="PROSITE" id="PS50011"/>
    </source>
</evidence>
<sequence length="197" mass="21458">MAGLSHKNVVRLLGFVEGLENGIAWIVMAWEPNGNVKEFLGMERLEVPERISLILDTFEGLKYLHTRQPPICHGDLKSLNILVSSSYRAVITDFGSARVVAQGPDGAIDGESDGAMDGENDGEATENPLPEQCPEIKVVPNGNELTLTGPSWSVRWAAPEVVDGKPQNLPSDIWSAAWVCWEVRCLENLGARVAVLI</sequence>
<dbReference type="OrthoDB" id="339325at2759"/>
<dbReference type="Gene3D" id="1.10.510.10">
    <property type="entry name" value="Transferase(Phosphotransferase) domain 1"/>
    <property type="match status" value="1"/>
</dbReference>
<dbReference type="Pfam" id="PF07714">
    <property type="entry name" value="PK_Tyr_Ser-Thr"/>
    <property type="match status" value="1"/>
</dbReference>
<dbReference type="InterPro" id="IPR011009">
    <property type="entry name" value="Kinase-like_dom_sf"/>
</dbReference>
<dbReference type="SUPFAM" id="SSF56112">
    <property type="entry name" value="Protein kinase-like (PK-like)"/>
    <property type="match status" value="1"/>
</dbReference>
<dbReference type="AlphaFoldDB" id="A0A0C3MEE4"/>
<feature type="region of interest" description="Disordered" evidence="1">
    <location>
        <begin position="102"/>
        <end position="130"/>
    </location>
</feature>
<dbReference type="PROSITE" id="PS00108">
    <property type="entry name" value="PROTEIN_KINASE_ST"/>
    <property type="match status" value="1"/>
</dbReference>
<dbReference type="EMBL" id="KN822957">
    <property type="protein sequence ID" value="KIO32127.1"/>
    <property type="molecule type" value="Genomic_DNA"/>
</dbReference>
<dbReference type="InterPro" id="IPR000719">
    <property type="entry name" value="Prot_kinase_dom"/>
</dbReference>
<reference evidence="4" key="2">
    <citation type="submission" date="2015-01" db="EMBL/GenBank/DDBJ databases">
        <title>Evolutionary Origins and Diversification of the Mycorrhizal Mutualists.</title>
        <authorList>
            <consortium name="DOE Joint Genome Institute"/>
            <consortium name="Mycorrhizal Genomics Consortium"/>
            <person name="Kohler A."/>
            <person name="Kuo A."/>
            <person name="Nagy L.G."/>
            <person name="Floudas D."/>
            <person name="Copeland A."/>
            <person name="Barry K.W."/>
            <person name="Cichocki N."/>
            <person name="Veneault-Fourrey C."/>
            <person name="LaButti K."/>
            <person name="Lindquist E.A."/>
            <person name="Lipzen A."/>
            <person name="Lundell T."/>
            <person name="Morin E."/>
            <person name="Murat C."/>
            <person name="Riley R."/>
            <person name="Ohm R."/>
            <person name="Sun H."/>
            <person name="Tunlid A."/>
            <person name="Henrissat B."/>
            <person name="Grigoriev I.V."/>
            <person name="Hibbett D.S."/>
            <person name="Martin F."/>
        </authorList>
    </citation>
    <scope>NUCLEOTIDE SEQUENCE [LARGE SCALE GENOMIC DNA]</scope>
    <source>
        <strain evidence="4">MUT 4182</strain>
    </source>
</reference>
<keyword evidence="4" id="KW-1185">Reference proteome</keyword>
<dbReference type="STRING" id="1051891.A0A0C3MEE4"/>
<evidence type="ECO:0000313" key="3">
    <source>
        <dbReference type="EMBL" id="KIO32127.1"/>
    </source>
</evidence>
<reference evidence="3 4" key="1">
    <citation type="submission" date="2014-04" db="EMBL/GenBank/DDBJ databases">
        <authorList>
            <consortium name="DOE Joint Genome Institute"/>
            <person name="Kuo A."/>
            <person name="Girlanda M."/>
            <person name="Perotto S."/>
            <person name="Kohler A."/>
            <person name="Nagy L.G."/>
            <person name="Floudas D."/>
            <person name="Copeland A."/>
            <person name="Barry K.W."/>
            <person name="Cichocki N."/>
            <person name="Veneault-Fourrey C."/>
            <person name="LaButti K."/>
            <person name="Lindquist E.A."/>
            <person name="Lipzen A."/>
            <person name="Lundell T."/>
            <person name="Morin E."/>
            <person name="Murat C."/>
            <person name="Sun H."/>
            <person name="Tunlid A."/>
            <person name="Henrissat B."/>
            <person name="Grigoriev I.V."/>
            <person name="Hibbett D.S."/>
            <person name="Martin F."/>
            <person name="Nordberg H.P."/>
            <person name="Cantor M.N."/>
            <person name="Hua S.X."/>
        </authorList>
    </citation>
    <scope>NUCLEOTIDE SEQUENCE [LARGE SCALE GENOMIC DNA]</scope>
    <source>
        <strain evidence="3 4">MUT 4182</strain>
    </source>
</reference>
<dbReference type="PROSITE" id="PS50011">
    <property type="entry name" value="PROTEIN_KINASE_DOM"/>
    <property type="match status" value="1"/>
</dbReference>
<evidence type="ECO:0000313" key="4">
    <source>
        <dbReference type="Proteomes" id="UP000054248"/>
    </source>
</evidence>
<dbReference type="GO" id="GO:0004674">
    <property type="term" value="F:protein serine/threonine kinase activity"/>
    <property type="evidence" value="ECO:0007669"/>
    <property type="project" value="TreeGrafter"/>
</dbReference>
<dbReference type="HOGENOM" id="CLU_000288_7_18_1"/>
<dbReference type="InterPro" id="IPR051681">
    <property type="entry name" value="Ser/Thr_Kinases-Pseudokinases"/>
</dbReference>
<name>A0A0C3MEE4_9AGAM</name>